<dbReference type="Proteomes" id="UP000504608">
    <property type="component" value="Unplaced"/>
</dbReference>
<dbReference type="InterPro" id="IPR000426">
    <property type="entry name" value="Proteasome_asu_N"/>
</dbReference>
<dbReference type="RefSeq" id="XP_022998618.1">
    <property type="nucleotide sequence ID" value="XM_023142850.1"/>
</dbReference>
<proteinExistence type="predicted"/>
<dbReference type="GeneID" id="111493204"/>
<dbReference type="InterPro" id="IPR050115">
    <property type="entry name" value="Proteasome_alpha"/>
</dbReference>
<dbReference type="Gene3D" id="3.60.20.10">
    <property type="entry name" value="Glutamine Phosphoribosylpyrophosphate, subunit 1, domain 1"/>
    <property type="match status" value="1"/>
</dbReference>
<reference evidence="4" key="1">
    <citation type="submission" date="2025-08" db="UniProtKB">
        <authorList>
            <consortium name="RefSeq"/>
        </authorList>
    </citation>
    <scope>IDENTIFICATION</scope>
    <source>
        <tissue evidence="4">Young leaves</tissue>
    </source>
</reference>
<evidence type="ECO:0000256" key="1">
    <source>
        <dbReference type="ARBA" id="ARBA00022942"/>
    </source>
</evidence>
<evidence type="ECO:0000313" key="3">
    <source>
        <dbReference type="Proteomes" id="UP000504608"/>
    </source>
</evidence>
<feature type="domain" description="Proteasome alpha-type subunits" evidence="2">
    <location>
        <begin position="50"/>
        <end position="72"/>
    </location>
</feature>
<organism evidence="3 4">
    <name type="scientific">Cucurbita maxima</name>
    <name type="common">Pumpkin</name>
    <name type="synonym">Winter squash</name>
    <dbReference type="NCBI Taxonomy" id="3661"/>
    <lineage>
        <taxon>Eukaryota</taxon>
        <taxon>Viridiplantae</taxon>
        <taxon>Streptophyta</taxon>
        <taxon>Embryophyta</taxon>
        <taxon>Tracheophyta</taxon>
        <taxon>Spermatophyta</taxon>
        <taxon>Magnoliopsida</taxon>
        <taxon>eudicotyledons</taxon>
        <taxon>Gunneridae</taxon>
        <taxon>Pentapetalae</taxon>
        <taxon>rosids</taxon>
        <taxon>fabids</taxon>
        <taxon>Cucurbitales</taxon>
        <taxon>Cucurbitaceae</taxon>
        <taxon>Cucurbiteae</taxon>
        <taxon>Cucurbita</taxon>
    </lineage>
</organism>
<dbReference type="OrthoDB" id="5835702at2759"/>
<sequence length="194" mass="21241">MKLKFFQFLGEFLRSYGGYLLYHASNIGQLICSALAFQRTLNSPSFGGGYDRHITIFSPEARLFQVEYAFKAVKAAGITSIGVRGKDSVCVVTQNKVPDKLLYQSSVSHLVPITKYLGLLATGVTADARTLVQQARNEAAEIRFRYGYEMPVDVSAKCAMGAEACYSCGLLCAYTLVAIGYHELTFAGLSKMSK</sequence>
<evidence type="ECO:0000259" key="2">
    <source>
        <dbReference type="SMART" id="SM00948"/>
    </source>
</evidence>
<dbReference type="GO" id="GO:0006511">
    <property type="term" value="P:ubiquitin-dependent protein catabolic process"/>
    <property type="evidence" value="ECO:0007669"/>
    <property type="project" value="InterPro"/>
</dbReference>
<dbReference type="Pfam" id="PF10584">
    <property type="entry name" value="Proteasome_A_N"/>
    <property type="match status" value="1"/>
</dbReference>
<dbReference type="AlphaFoldDB" id="A0A6J1KH93"/>
<protein>
    <submittedName>
        <fullName evidence="4">Proteasome subunit alpha type-6-like</fullName>
    </submittedName>
</protein>
<dbReference type="InterPro" id="IPR001353">
    <property type="entry name" value="Proteasome_sua/b"/>
</dbReference>
<dbReference type="KEGG" id="cmax:111493204"/>
<accession>A0A6J1KH93</accession>
<evidence type="ECO:0000313" key="4">
    <source>
        <dbReference type="RefSeq" id="XP_022998618.1"/>
    </source>
</evidence>
<name>A0A6J1KH93_CUCMA</name>
<dbReference type="Pfam" id="PF00227">
    <property type="entry name" value="Proteasome"/>
    <property type="match status" value="1"/>
</dbReference>
<keyword evidence="1" id="KW-0647">Proteasome</keyword>
<keyword evidence="3" id="KW-1185">Reference proteome</keyword>
<dbReference type="GO" id="GO:0019773">
    <property type="term" value="C:proteasome core complex, alpha-subunit complex"/>
    <property type="evidence" value="ECO:0007669"/>
    <property type="project" value="InterPro"/>
</dbReference>
<dbReference type="SMART" id="SM00948">
    <property type="entry name" value="Proteasome_A_N"/>
    <property type="match status" value="1"/>
</dbReference>
<dbReference type="PANTHER" id="PTHR11599">
    <property type="entry name" value="PROTEASOME SUBUNIT ALPHA/BETA"/>
    <property type="match status" value="1"/>
</dbReference>
<dbReference type="InterPro" id="IPR029055">
    <property type="entry name" value="Ntn_hydrolases_N"/>
</dbReference>
<gene>
    <name evidence="4" type="primary">LOC111493204</name>
</gene>
<dbReference type="SUPFAM" id="SSF56235">
    <property type="entry name" value="N-terminal nucleophile aminohydrolases (Ntn hydrolases)"/>
    <property type="match status" value="1"/>
</dbReference>